<dbReference type="InterPro" id="IPR036513">
    <property type="entry name" value="STAS_dom_sf"/>
</dbReference>
<evidence type="ECO:0000313" key="1">
    <source>
        <dbReference type="EMBL" id="SEF23683.1"/>
    </source>
</evidence>
<dbReference type="OrthoDB" id="9988931at2"/>
<dbReference type="Gene3D" id="3.30.750.24">
    <property type="entry name" value="STAS domain"/>
    <property type="match status" value="1"/>
</dbReference>
<evidence type="ECO:0008006" key="3">
    <source>
        <dbReference type="Google" id="ProtNLM"/>
    </source>
</evidence>
<sequence length="105" mass="10395">MSTIEVTGPADGTATVRAQGAPEAADLAAALAGATTGASTVLLDLTGVDHFTTEAVAVLIPQLKGAGCRVIVAASAAVEGKFTRLGLGGLVAPSTEFRTRADRSD</sequence>
<dbReference type="RefSeq" id="WP_086673680.1">
    <property type="nucleotide sequence ID" value="NZ_FNUJ01000002.1"/>
</dbReference>
<proteinExistence type="predicted"/>
<dbReference type="STRING" id="218821.SAMN05421837_102351"/>
<protein>
    <recommendedName>
        <fullName evidence="3">Anti-anti-sigma factor</fullName>
    </recommendedName>
</protein>
<keyword evidence="2" id="KW-1185">Reference proteome</keyword>
<dbReference type="AlphaFoldDB" id="A0A1H5QC19"/>
<organism evidence="1 2">
    <name type="scientific">Amycolatopsis pretoriensis</name>
    <dbReference type="NCBI Taxonomy" id="218821"/>
    <lineage>
        <taxon>Bacteria</taxon>
        <taxon>Bacillati</taxon>
        <taxon>Actinomycetota</taxon>
        <taxon>Actinomycetes</taxon>
        <taxon>Pseudonocardiales</taxon>
        <taxon>Pseudonocardiaceae</taxon>
        <taxon>Amycolatopsis</taxon>
    </lineage>
</organism>
<dbReference type="EMBL" id="FNUJ01000002">
    <property type="protein sequence ID" value="SEF23683.1"/>
    <property type="molecule type" value="Genomic_DNA"/>
</dbReference>
<name>A0A1H5QC19_9PSEU</name>
<accession>A0A1H5QC19</accession>
<reference evidence="2" key="1">
    <citation type="submission" date="2016-10" db="EMBL/GenBank/DDBJ databases">
        <authorList>
            <person name="Varghese N."/>
            <person name="Submissions S."/>
        </authorList>
    </citation>
    <scope>NUCLEOTIDE SEQUENCE [LARGE SCALE GENOMIC DNA]</scope>
    <source>
        <strain evidence="2">DSM 44654</strain>
    </source>
</reference>
<gene>
    <name evidence="1" type="ORF">SAMN05421837_102351</name>
</gene>
<dbReference type="Proteomes" id="UP000198878">
    <property type="component" value="Unassembled WGS sequence"/>
</dbReference>
<evidence type="ECO:0000313" key="2">
    <source>
        <dbReference type="Proteomes" id="UP000198878"/>
    </source>
</evidence>